<feature type="region of interest" description="Disordered" evidence="5">
    <location>
        <begin position="2090"/>
        <end position="2127"/>
    </location>
</feature>
<feature type="compositionally biased region" description="Basic and acidic residues" evidence="5">
    <location>
        <begin position="1995"/>
        <end position="2008"/>
    </location>
</feature>
<dbReference type="SUPFAM" id="SSF56801">
    <property type="entry name" value="Acetyl-CoA synthetase-like"/>
    <property type="match status" value="2"/>
</dbReference>
<reference evidence="9" key="2">
    <citation type="submission" date="2012-01" db="EMBL/GenBank/DDBJ databases">
        <title>Noncontiguous Finished sequence of chromosome of Saccharomonospora glauca K62.</title>
        <authorList>
            <consortium name="US DOE Joint Genome Institute"/>
            <person name="Lucas S."/>
            <person name="Han J."/>
            <person name="Lapidus A."/>
            <person name="Cheng J.-F."/>
            <person name="Goodwin L."/>
            <person name="Pitluck S."/>
            <person name="Peters L."/>
            <person name="Mikhailova N."/>
            <person name="Held B."/>
            <person name="Detter J.C."/>
            <person name="Han C."/>
            <person name="Tapia R."/>
            <person name="Land M."/>
            <person name="Hauser L."/>
            <person name="Kyrpides N."/>
            <person name="Ivanova N."/>
            <person name="Pagani I."/>
            <person name="Brambilla E.-M."/>
            <person name="Klenk H.-P."/>
            <person name="Woyke T."/>
        </authorList>
    </citation>
    <scope>NUCLEOTIDE SEQUENCE [LARGE SCALE GENOMIC DNA]</scope>
    <source>
        <strain evidence="9">K62</strain>
    </source>
</reference>
<dbReference type="FunFam" id="3.40.50.980:FF:000002">
    <property type="entry name" value="Enterobactin synthetase component F"/>
    <property type="match status" value="1"/>
</dbReference>
<dbReference type="PROSITE" id="PS00455">
    <property type="entry name" value="AMP_BINDING"/>
    <property type="match status" value="2"/>
</dbReference>
<evidence type="ECO:0000259" key="7">
    <source>
        <dbReference type="PROSITE" id="PS50075"/>
    </source>
</evidence>
<evidence type="ECO:0000256" key="4">
    <source>
        <dbReference type="ARBA" id="ARBA00022598"/>
    </source>
</evidence>
<dbReference type="CDD" id="cd17651">
    <property type="entry name" value="A_NRPS_VisG_like"/>
    <property type="match status" value="1"/>
</dbReference>
<proteinExistence type="predicted"/>
<evidence type="ECO:0000256" key="5">
    <source>
        <dbReference type="SAM" id="MobiDB-lite"/>
    </source>
</evidence>
<dbReference type="Proteomes" id="UP000005087">
    <property type="component" value="Chromosome"/>
</dbReference>
<keyword evidence="4" id="KW-0436">Ligase</keyword>
<dbReference type="FunFam" id="2.30.38.10:FF:000001">
    <property type="entry name" value="Non-ribosomal peptide synthetase PvdI"/>
    <property type="match status" value="1"/>
</dbReference>
<feature type="domain" description="Carrier" evidence="7">
    <location>
        <begin position="953"/>
        <end position="1028"/>
    </location>
</feature>
<dbReference type="InterPro" id="IPR006162">
    <property type="entry name" value="Ppantetheine_attach_site"/>
</dbReference>
<accession>I1D2G2</accession>
<dbReference type="InterPro" id="IPR020806">
    <property type="entry name" value="PKS_PP-bd"/>
</dbReference>
<dbReference type="InterPro" id="IPR000873">
    <property type="entry name" value="AMP-dep_synth/lig_dom"/>
</dbReference>
<gene>
    <name evidence="8" type="ORF">SacglDRAFT_02237</name>
</gene>
<evidence type="ECO:0000256" key="1">
    <source>
        <dbReference type="ARBA" id="ARBA00001957"/>
    </source>
</evidence>
<dbReference type="GO" id="GO:0016874">
    <property type="term" value="F:ligase activity"/>
    <property type="evidence" value="ECO:0007669"/>
    <property type="project" value="UniProtKB-KW"/>
</dbReference>
<dbReference type="FunFam" id="3.40.50.12780:FF:000012">
    <property type="entry name" value="Non-ribosomal peptide synthetase"/>
    <property type="match status" value="1"/>
</dbReference>
<dbReference type="EMBL" id="CM001484">
    <property type="protein sequence ID" value="EIE99136.1"/>
    <property type="molecule type" value="Genomic_DNA"/>
</dbReference>
<dbReference type="FunFam" id="3.40.50.980:FF:000001">
    <property type="entry name" value="Non-ribosomal peptide synthetase"/>
    <property type="match status" value="1"/>
</dbReference>
<keyword evidence="2" id="KW-0596">Phosphopantetheine</keyword>
<dbReference type="GO" id="GO:0005829">
    <property type="term" value="C:cytosol"/>
    <property type="evidence" value="ECO:0007669"/>
    <property type="project" value="TreeGrafter"/>
</dbReference>
<dbReference type="InterPro" id="IPR020845">
    <property type="entry name" value="AMP-binding_CS"/>
</dbReference>
<dbReference type="SUPFAM" id="SSF52777">
    <property type="entry name" value="CoA-dependent acyltransferases"/>
    <property type="match status" value="4"/>
</dbReference>
<evidence type="ECO:0000256" key="3">
    <source>
        <dbReference type="ARBA" id="ARBA00022553"/>
    </source>
</evidence>
<dbReference type="FunFam" id="3.30.559.10:FF:000012">
    <property type="entry name" value="Non-ribosomal peptide synthetase"/>
    <property type="match status" value="1"/>
</dbReference>
<dbReference type="Gene3D" id="3.30.300.30">
    <property type="match status" value="2"/>
</dbReference>
<dbReference type="CDD" id="cd19531">
    <property type="entry name" value="LCL_NRPS-like"/>
    <property type="match status" value="1"/>
</dbReference>
<evidence type="ECO:0000256" key="2">
    <source>
        <dbReference type="ARBA" id="ARBA00022450"/>
    </source>
</evidence>
<dbReference type="Gene3D" id="3.30.559.30">
    <property type="entry name" value="Nonribosomal peptide synthetase, condensation domain"/>
    <property type="match status" value="2"/>
</dbReference>
<feature type="domain" description="Carrier" evidence="7">
    <location>
        <begin position="2016"/>
        <end position="2091"/>
    </location>
</feature>
<feature type="region of interest" description="Disordered" evidence="5">
    <location>
        <begin position="1995"/>
        <end position="2014"/>
    </location>
</feature>
<dbReference type="InterPro" id="IPR009081">
    <property type="entry name" value="PP-bd_ACP"/>
</dbReference>
<dbReference type="InterPro" id="IPR001242">
    <property type="entry name" value="Condensation_dom"/>
</dbReference>
<dbReference type="FunFam" id="1.10.1200.10:FF:000016">
    <property type="entry name" value="Non-ribosomal peptide synthase"/>
    <property type="match status" value="1"/>
</dbReference>
<dbReference type="Gene3D" id="1.10.1200.10">
    <property type="entry name" value="ACP-like"/>
    <property type="match status" value="2"/>
</dbReference>
<dbReference type="HOGENOM" id="CLU_000022_0_12_11"/>
<keyword evidence="3" id="KW-0597">Phosphoprotein</keyword>
<dbReference type="SUPFAM" id="SSF47336">
    <property type="entry name" value="ACP-like"/>
    <property type="match status" value="2"/>
</dbReference>
<dbReference type="GO" id="GO:0031177">
    <property type="term" value="F:phosphopantetheine binding"/>
    <property type="evidence" value="ECO:0007669"/>
    <property type="project" value="InterPro"/>
</dbReference>
<dbReference type="GO" id="GO:0008610">
    <property type="term" value="P:lipid biosynthetic process"/>
    <property type="evidence" value="ECO:0007669"/>
    <property type="project" value="UniProtKB-ARBA"/>
</dbReference>
<dbReference type="Pfam" id="PF00668">
    <property type="entry name" value="Condensation"/>
    <property type="match status" value="2"/>
</dbReference>
<dbReference type="NCBIfam" id="TIGR01733">
    <property type="entry name" value="AA-adenyl-dom"/>
    <property type="match status" value="2"/>
</dbReference>
<name>I1D2G2_9PSEU</name>
<dbReference type="GO" id="GO:0043041">
    <property type="term" value="P:amino acid activation for nonribosomal peptide biosynthetic process"/>
    <property type="evidence" value="ECO:0007669"/>
    <property type="project" value="TreeGrafter"/>
</dbReference>
<dbReference type="STRING" id="928724.SacglDRAFT_02237"/>
<dbReference type="Pfam" id="PF00550">
    <property type="entry name" value="PP-binding"/>
    <property type="match status" value="2"/>
</dbReference>
<dbReference type="OrthoDB" id="2472181at2"/>
<dbReference type="Gene3D" id="3.30.559.10">
    <property type="entry name" value="Chloramphenicol acetyltransferase-like domain"/>
    <property type="match status" value="2"/>
</dbReference>
<dbReference type="PANTHER" id="PTHR45527:SF1">
    <property type="entry name" value="FATTY ACID SYNTHASE"/>
    <property type="match status" value="1"/>
</dbReference>
<protein>
    <submittedName>
        <fullName evidence="8">Amino acid adenylation enzyme/thioester reductase family protein</fullName>
    </submittedName>
</protein>
<feature type="compositionally biased region" description="Polar residues" evidence="5">
    <location>
        <begin position="2094"/>
        <end position="2105"/>
    </location>
</feature>
<evidence type="ECO:0000313" key="8">
    <source>
        <dbReference type="EMBL" id="EIE99136.1"/>
    </source>
</evidence>
<reference evidence="8 9" key="1">
    <citation type="submission" date="2011-09" db="EMBL/GenBank/DDBJ databases">
        <authorList>
            <consortium name="US DOE Joint Genome Institute (JGI-PGF)"/>
            <person name="Lucas S."/>
            <person name="Han J."/>
            <person name="Lapidus A."/>
            <person name="Cheng J.-F."/>
            <person name="Goodwin L."/>
            <person name="Pitluck S."/>
            <person name="Peters L."/>
            <person name="Land M.L."/>
            <person name="Hauser L."/>
            <person name="Brambilla E."/>
            <person name="Klenk H.-P."/>
            <person name="Woyke T.J."/>
        </authorList>
    </citation>
    <scope>NUCLEOTIDE SEQUENCE [LARGE SCALE GENOMIC DNA]</scope>
    <source>
        <strain evidence="8 9">K62</strain>
    </source>
</reference>
<dbReference type="Gene3D" id="3.40.50.12780">
    <property type="entry name" value="N-terminal domain of ligase-like"/>
    <property type="match status" value="1"/>
</dbReference>
<dbReference type="InterPro" id="IPR025110">
    <property type="entry name" value="AMP-bd_C"/>
</dbReference>
<dbReference type="Pfam" id="PF00501">
    <property type="entry name" value="AMP-binding"/>
    <property type="match status" value="2"/>
</dbReference>
<dbReference type="InterPro" id="IPR023213">
    <property type="entry name" value="CAT-like_dom_sf"/>
</dbReference>
<dbReference type="RefSeq" id="WP_005464510.1">
    <property type="nucleotide sequence ID" value="NZ_CM001484.1"/>
</dbReference>
<dbReference type="InterPro" id="IPR042099">
    <property type="entry name" value="ANL_N_sf"/>
</dbReference>
<dbReference type="eggNOG" id="COG1020">
    <property type="taxonomic scope" value="Bacteria"/>
</dbReference>
<dbReference type="Pfam" id="PF13193">
    <property type="entry name" value="AMP-binding_C"/>
    <property type="match status" value="2"/>
</dbReference>
<dbReference type="SMART" id="SM00823">
    <property type="entry name" value="PKS_PP"/>
    <property type="match status" value="2"/>
</dbReference>
<dbReference type="PANTHER" id="PTHR45527">
    <property type="entry name" value="NONRIBOSOMAL PEPTIDE SYNTHETASE"/>
    <property type="match status" value="1"/>
</dbReference>
<dbReference type="InterPro" id="IPR045851">
    <property type="entry name" value="AMP-bd_C_sf"/>
</dbReference>
<dbReference type="PROSITE" id="PS50075">
    <property type="entry name" value="CARRIER"/>
    <property type="match status" value="2"/>
</dbReference>
<sequence length="2127" mass="233413">MNASGQLSFGQERLWFTHQLDASGCAQNVPVSVRVRGELDVPALVRAWATVVERHEVLRTIVVDDHGTPRSGRLDVPEVAAVRVVDRRGRPNEAEAELRAEARHRFDLAGEPLVRVTVWRLAEREHLVGVVLHHLVCDAWSLSLLFDDWARAYRGETLPEPAGTTYDDFVARQRRAVEPGEDGVDTITAQFKHWEQVLADAPVDTGLRPDRPRAGAPTYRGAQLGFTVPSEATTRVRDLARSQRCTPFMVLLAAFQTTLGARTATEDVVTGTPMAARSDPDFERVAGYFLNTLPIRVSLAGDPDFLTVLGRVRDACFDAYRHQDVPFEKLVERLRPDRARGANPFFRTMLVVRDGMTELSLPGADTEVSFVPNDTAKLDLTLYLTEREGELDGVLEYDTDLYDEDTVRAFADHFARLLDVVTAAPDRKVSTVPVLGPAEADRVLRWGTGEHTDPGANSLAARFAEVVRRTPDAVAVVCGTQRLTYAELDRRAEHVARVLTGRVTGSAVAVALPRSVELMVALWGVVKAGYAYLPVDPELPTERIAAMLADADAREGVTLTGLRDELPGEGWLAVDDLPDGGESPRPRRDPALYVMFTSGSTGRPKGVVVEERGVLNRLDWMQRTFRLTDSDVVLQKTPIGFDVSVWELFWPLIVGARLVLAAPGGHRDPRYLAELITTEGVSVLHFVPSMLGAFVEEPSAANCTSIRAVVCSGEVLPAALRDRLAEILPAARLHNLYGPTEATVDVTWWPCDRERGPEVPIGFPVPNTQLYVTDRWGRLLPPGVDGELWIGGVQVARGYAGRPGLTAERFIPDPFGTVAGARMYRTGDRCHWRADGSLAYVGRTDRQVKIRGLRVEPGEVEAVTRQHPGVRQAVVLAADDGRGELRLDAYVVPESGAEVDPARLRTFLRTRLPEQFVPATFTLVDTVPVTANGKLDVAALPAPTLSGTHHEPEPLTPSQEILCGVFADVLGLPSVGLHDDFFALGGHSLLATKLTSRIRRVLGADVPLRVVFEAPTVAALSSRLAEYRDTGRALTTRRRPERIPLSSAQRRLWFLHHAAGPSATYHMPLAFRLRGNLDATALERALTDLTARHESLRTVFPDVDGEPEQRVLPPEAVSIRLRTTTVTRDQLDDALAREATEAFDLATEPPLRAAVFHVDDREHVLLLTLHHIAGDGWSLAPLCRDLAEAYDARRAGRAPDWSPLPVQYADYTLWQNDLLGSDAAIAEIDYWRKRLAGSPEQVSLPMARPRPDRATYRGHTVEFTVDPDLHRALVALAQRHRCTLFMVLHAGLAALLTRLGAGTDIPLGSPIAGRTDESLNDLVGFFVNTLVLRVDTEGDPSFSELLARVKETDLEAYEHQLVPFEQLVEELNPVRSTAHHPLFQIMLVLQNAGTAELSLPGLDSETLTIPTGTSRFDLVFSLAENHGDVGGLSGDVEYSTDLFDPEDIDLLLRRWFTMLRAMADDPEQRIGDPDILLDDERHRLLVEFNDVDREVTTATVAELFEERAAGLGDHPALVRDEAMLTYAELNRTANRLAHHLIGRDIGTEDVVALVLPRSFELVAGILGVLKSGAAYLPIDPEYPADRIRYMIDDSAPRLVLTTPELTHLVPEGAPRLVVEGLDTLASLPGGVDHDPTDADRVRPALPGNPAYVIYTSGSTGKPKGVVMPTSGIVNVLDWHRNTLRGGPGWRTAQFTAISFDFSVQETLVTLLMGKTLVIPGEHVRRDPDELVRWIDRHRVNELFAPRLAIEALIEAAGARGSALESLTDVLQGGEAFMVTDRIRQFFLAHPDRRAYNFYGPTETHAATAHLLEPDPHTWPHRVPIGRGLGNMRMYVLDRGLRLTPPGVPGELYIAGPQVARGYAGKPALTGDRFVPDPFGPPGSRMYRSGDLVRWTPDGFLEYLDRIDDQVKIRGFRVELGEIQAALSEHPEVAEAAVTVHTDSGGTWLVGYVVPRSPGTDLAAVRAALAERLPEYMVPAVLTELAELPKTPSGKLDRRALPVPDRTRPGGESGYVAPRDRWERVVSEVWGEVLGLDRVGTRDNFFDLGGHSVVLLKLQSKLAAATGVRLSVVQLFQHTTVTAQAKAVAEAANPNGESDTVDTGPSSAELGARAAAGRARLARRRSRT</sequence>
<dbReference type="InterPro" id="IPR036736">
    <property type="entry name" value="ACP-like_sf"/>
</dbReference>
<dbReference type="CDD" id="cd17646">
    <property type="entry name" value="A_NRPS_AB3403-like"/>
    <property type="match status" value="1"/>
</dbReference>
<dbReference type="FunFam" id="3.30.559.30:FF:000001">
    <property type="entry name" value="Non-ribosomal peptide synthetase"/>
    <property type="match status" value="1"/>
</dbReference>
<organism evidence="8 9">
    <name type="scientific">Saccharomonospora glauca K62</name>
    <dbReference type="NCBI Taxonomy" id="928724"/>
    <lineage>
        <taxon>Bacteria</taxon>
        <taxon>Bacillati</taxon>
        <taxon>Actinomycetota</taxon>
        <taxon>Actinomycetes</taxon>
        <taxon>Pseudonocardiales</taxon>
        <taxon>Pseudonocardiaceae</taxon>
        <taxon>Saccharomonospora</taxon>
    </lineage>
</organism>
<dbReference type="InterPro" id="IPR000253">
    <property type="entry name" value="FHA_dom"/>
</dbReference>
<dbReference type="InterPro" id="IPR010071">
    <property type="entry name" value="AA_adenyl_dom"/>
</dbReference>
<feature type="domain" description="FHA" evidence="6">
    <location>
        <begin position="839"/>
        <end position="904"/>
    </location>
</feature>
<evidence type="ECO:0000313" key="9">
    <source>
        <dbReference type="Proteomes" id="UP000005087"/>
    </source>
</evidence>
<evidence type="ECO:0000259" key="6">
    <source>
        <dbReference type="PROSITE" id="PS50006"/>
    </source>
</evidence>
<dbReference type="Gene3D" id="3.40.50.980">
    <property type="match status" value="2"/>
</dbReference>
<comment type="cofactor">
    <cofactor evidence="1">
        <name>pantetheine 4'-phosphate</name>
        <dbReference type="ChEBI" id="CHEBI:47942"/>
    </cofactor>
</comment>
<dbReference type="GO" id="GO:0044550">
    <property type="term" value="P:secondary metabolite biosynthetic process"/>
    <property type="evidence" value="ECO:0007669"/>
    <property type="project" value="UniProtKB-ARBA"/>
</dbReference>
<dbReference type="GO" id="GO:0072330">
    <property type="term" value="P:monocarboxylic acid biosynthetic process"/>
    <property type="evidence" value="ECO:0007669"/>
    <property type="project" value="UniProtKB-ARBA"/>
</dbReference>
<dbReference type="Gene3D" id="2.30.38.10">
    <property type="entry name" value="Luciferase, Domain 3"/>
    <property type="match status" value="1"/>
</dbReference>
<dbReference type="CDD" id="cd19540">
    <property type="entry name" value="LCL_NRPS-like"/>
    <property type="match status" value="1"/>
</dbReference>
<dbReference type="PROSITE" id="PS00012">
    <property type="entry name" value="PHOSPHOPANTETHEINE"/>
    <property type="match status" value="1"/>
</dbReference>
<feature type="compositionally biased region" description="Low complexity" evidence="5">
    <location>
        <begin position="2106"/>
        <end position="2118"/>
    </location>
</feature>
<dbReference type="FunFam" id="3.30.300.30:FF:000010">
    <property type="entry name" value="Enterobactin synthetase component F"/>
    <property type="match status" value="1"/>
</dbReference>
<dbReference type="PROSITE" id="PS50006">
    <property type="entry name" value="FHA_DOMAIN"/>
    <property type="match status" value="1"/>
</dbReference>
<keyword evidence="9" id="KW-1185">Reference proteome</keyword>